<dbReference type="GO" id="GO:0003677">
    <property type="term" value="F:DNA binding"/>
    <property type="evidence" value="ECO:0007669"/>
    <property type="project" value="UniProtKB-KW"/>
</dbReference>
<dbReference type="Pfam" id="PF03221">
    <property type="entry name" value="HTH_Tnp_Tc5"/>
    <property type="match status" value="1"/>
</dbReference>
<evidence type="ECO:0000313" key="4">
    <source>
        <dbReference type="EMBL" id="KAL3390860.1"/>
    </source>
</evidence>
<dbReference type="SMART" id="SM00674">
    <property type="entry name" value="CENPB"/>
    <property type="match status" value="1"/>
</dbReference>
<reference evidence="4 5" key="1">
    <citation type="journal article" date="2024" name="bioRxiv">
        <title>A reference genome for Trichogramma kaykai: A tiny desert-dwelling parasitoid wasp with competing sex-ratio distorters.</title>
        <authorList>
            <person name="Culotta J."/>
            <person name="Lindsey A.R."/>
        </authorList>
    </citation>
    <scope>NUCLEOTIDE SEQUENCE [LARGE SCALE GENOMIC DNA]</scope>
    <source>
        <strain evidence="4 5">KSX58</strain>
    </source>
</reference>
<protein>
    <recommendedName>
        <fullName evidence="3">HTH CENPB-type domain-containing protein</fullName>
    </recommendedName>
</protein>
<name>A0ABD2WCW8_9HYME</name>
<dbReference type="PANTHER" id="PTHR19303:SF73">
    <property type="entry name" value="PROTEIN PDC2"/>
    <property type="match status" value="1"/>
</dbReference>
<dbReference type="GO" id="GO:0005634">
    <property type="term" value="C:nucleus"/>
    <property type="evidence" value="ECO:0007669"/>
    <property type="project" value="UniProtKB-SubCell"/>
</dbReference>
<keyword evidence="5" id="KW-1185">Reference proteome</keyword>
<dbReference type="InterPro" id="IPR009057">
    <property type="entry name" value="Homeodomain-like_sf"/>
</dbReference>
<dbReference type="EMBL" id="JBJJXI010000114">
    <property type="protein sequence ID" value="KAL3390860.1"/>
    <property type="molecule type" value="Genomic_DNA"/>
</dbReference>
<dbReference type="PANTHER" id="PTHR19303">
    <property type="entry name" value="TRANSPOSON"/>
    <property type="match status" value="1"/>
</dbReference>
<accession>A0ABD2WCW8</accession>
<keyword evidence="2" id="KW-0238">DNA-binding</keyword>
<comment type="caution">
    <text evidence="4">The sequence shown here is derived from an EMBL/GenBank/DDBJ whole genome shotgun (WGS) entry which is preliminary data.</text>
</comment>
<feature type="domain" description="HTH CENPB-type" evidence="3">
    <location>
        <begin position="33"/>
        <end position="104"/>
    </location>
</feature>
<dbReference type="AlphaFoldDB" id="A0ABD2WCW8"/>
<evidence type="ECO:0000259" key="3">
    <source>
        <dbReference type="PROSITE" id="PS51253"/>
    </source>
</evidence>
<gene>
    <name evidence="4" type="ORF">TKK_014327</name>
</gene>
<organism evidence="4 5">
    <name type="scientific">Trichogramma kaykai</name>
    <dbReference type="NCBI Taxonomy" id="54128"/>
    <lineage>
        <taxon>Eukaryota</taxon>
        <taxon>Metazoa</taxon>
        <taxon>Ecdysozoa</taxon>
        <taxon>Arthropoda</taxon>
        <taxon>Hexapoda</taxon>
        <taxon>Insecta</taxon>
        <taxon>Pterygota</taxon>
        <taxon>Neoptera</taxon>
        <taxon>Endopterygota</taxon>
        <taxon>Hymenoptera</taxon>
        <taxon>Apocrita</taxon>
        <taxon>Proctotrupomorpha</taxon>
        <taxon>Chalcidoidea</taxon>
        <taxon>Trichogrammatidae</taxon>
        <taxon>Trichogramma</taxon>
    </lineage>
</organism>
<dbReference type="SUPFAM" id="SSF46689">
    <property type="entry name" value="Homeodomain-like"/>
    <property type="match status" value="1"/>
</dbReference>
<dbReference type="Gene3D" id="1.10.10.60">
    <property type="entry name" value="Homeodomain-like"/>
    <property type="match status" value="1"/>
</dbReference>
<sequence>MARNRRMWQLAASSITSILKKKDSLFGKFEHLKSKRDRKPQYPEVEHCLLQWFTNCRSQNMPVSSHILKEKARYFAANLHVHDFKASDRWIANFKKRNMITFKKLCGESGDVNKQIGSD</sequence>
<dbReference type="InterPro" id="IPR050863">
    <property type="entry name" value="CenT-Element_Derived"/>
</dbReference>
<comment type="subcellular location">
    <subcellularLocation>
        <location evidence="1">Nucleus</location>
    </subcellularLocation>
</comment>
<proteinExistence type="predicted"/>
<dbReference type="InterPro" id="IPR006600">
    <property type="entry name" value="HTH_CenpB_DNA-bd_dom"/>
</dbReference>
<dbReference type="PROSITE" id="PS51253">
    <property type="entry name" value="HTH_CENPB"/>
    <property type="match status" value="1"/>
</dbReference>
<dbReference type="Proteomes" id="UP001627154">
    <property type="component" value="Unassembled WGS sequence"/>
</dbReference>
<evidence type="ECO:0000256" key="1">
    <source>
        <dbReference type="ARBA" id="ARBA00004123"/>
    </source>
</evidence>
<evidence type="ECO:0000313" key="5">
    <source>
        <dbReference type="Proteomes" id="UP001627154"/>
    </source>
</evidence>
<evidence type="ECO:0000256" key="2">
    <source>
        <dbReference type="ARBA" id="ARBA00023125"/>
    </source>
</evidence>